<dbReference type="EMBL" id="PFPJ01000040">
    <property type="protein sequence ID" value="PIZ93656.1"/>
    <property type="molecule type" value="Genomic_DNA"/>
</dbReference>
<feature type="non-terminal residue" evidence="2">
    <location>
        <position position="58"/>
    </location>
</feature>
<keyword evidence="1" id="KW-0812">Transmembrane</keyword>
<reference evidence="3" key="1">
    <citation type="submission" date="2017-09" db="EMBL/GenBank/DDBJ databases">
        <title>Depth-based differentiation of microbial function through sediment-hosted aquifers and enrichment of novel symbionts in the deep terrestrial subsurface.</title>
        <authorList>
            <person name="Probst A.J."/>
            <person name="Ladd B."/>
            <person name="Jarett J.K."/>
            <person name="Geller-Mcgrath D.E."/>
            <person name="Sieber C.M.K."/>
            <person name="Emerson J.B."/>
            <person name="Anantharaman K."/>
            <person name="Thomas B.C."/>
            <person name="Malmstrom R."/>
            <person name="Stieglmeier M."/>
            <person name="Klingl A."/>
            <person name="Woyke T."/>
            <person name="Ryan C.M."/>
            <person name="Banfield J.F."/>
        </authorList>
    </citation>
    <scope>NUCLEOTIDE SEQUENCE [LARGE SCALE GENOMIC DNA]</scope>
</reference>
<evidence type="ECO:0000256" key="1">
    <source>
        <dbReference type="SAM" id="Phobius"/>
    </source>
</evidence>
<keyword evidence="1" id="KW-0472">Membrane</keyword>
<evidence type="ECO:0000313" key="3">
    <source>
        <dbReference type="Proteomes" id="UP000228750"/>
    </source>
</evidence>
<evidence type="ECO:0000313" key="2">
    <source>
        <dbReference type="EMBL" id="PIZ93656.1"/>
    </source>
</evidence>
<gene>
    <name evidence="2" type="ORF">COX82_02250</name>
</gene>
<accession>A0A2M7V537</accession>
<protein>
    <submittedName>
        <fullName evidence="2">Amino acid permease</fullName>
    </submittedName>
</protein>
<proteinExistence type="predicted"/>
<dbReference type="AlphaFoldDB" id="A0A2M7V537"/>
<name>A0A2M7V537_9BACT</name>
<dbReference type="Proteomes" id="UP000228750">
    <property type="component" value="Unassembled WGS sequence"/>
</dbReference>
<sequence length="58" mass="6264">MFFRRKKPESLSDLTMHQGIFRPRITLFEGIALMLSGTIGAGVLGLPYAVAKSGVLIG</sequence>
<keyword evidence="1" id="KW-1133">Transmembrane helix</keyword>
<feature type="transmembrane region" description="Helical" evidence="1">
    <location>
        <begin position="26"/>
        <end position="50"/>
    </location>
</feature>
<organism evidence="2 3">
    <name type="scientific">Candidatus Magasanikbacteria bacterium CG_4_10_14_0_2_um_filter_41_10</name>
    <dbReference type="NCBI Taxonomy" id="1974638"/>
    <lineage>
        <taxon>Bacteria</taxon>
        <taxon>Candidatus Magasanikiibacteriota</taxon>
    </lineage>
</organism>
<comment type="caution">
    <text evidence="2">The sequence shown here is derived from an EMBL/GenBank/DDBJ whole genome shotgun (WGS) entry which is preliminary data.</text>
</comment>